<accession>A0A445MXJ9</accession>
<dbReference type="AlphaFoldDB" id="A0A445MXJ9"/>
<feature type="modified residue" description="4-aspartylphosphate" evidence="2">
    <location>
        <position position="52"/>
    </location>
</feature>
<dbReference type="PANTHER" id="PTHR44591:SF18">
    <property type="entry name" value="REGULATORY PROTEIN"/>
    <property type="match status" value="1"/>
</dbReference>
<reference evidence="4" key="1">
    <citation type="submission" date="2018-01" db="EMBL/GenBank/DDBJ databases">
        <authorList>
            <person name="Regsiter A."/>
            <person name="William W."/>
        </authorList>
    </citation>
    <scope>NUCLEOTIDE SEQUENCE</scope>
    <source>
        <strain evidence="4">TRIP AH-1</strain>
    </source>
</reference>
<gene>
    <name evidence="4" type="ORF">PITCH_A2170005</name>
</gene>
<dbReference type="InterPro" id="IPR011006">
    <property type="entry name" value="CheY-like_superfamily"/>
</dbReference>
<evidence type="ECO:0000313" key="4">
    <source>
        <dbReference type="EMBL" id="SPD74220.1"/>
    </source>
</evidence>
<proteinExistence type="predicted"/>
<sequence length="133" mass="15199">MNKILVVDDDYLIRLLYQMELEEEGYNVTSADDFSFLFELIEDERPDVILMDIGVGEKCGLDTLRRIRETFSDIAVVIYSARELRRYDTKAIDADCFVKKDVDLRGLKSTVKTALANLREGSEGRCLPLLQVA</sequence>
<dbReference type="SMART" id="SM00448">
    <property type="entry name" value="REC"/>
    <property type="match status" value="1"/>
</dbReference>
<dbReference type="GO" id="GO:0000160">
    <property type="term" value="P:phosphorelay signal transduction system"/>
    <property type="evidence" value="ECO:0007669"/>
    <property type="project" value="InterPro"/>
</dbReference>
<evidence type="ECO:0000256" key="2">
    <source>
        <dbReference type="PROSITE-ProRule" id="PRU00169"/>
    </source>
</evidence>
<keyword evidence="1 2" id="KW-0597">Phosphoprotein</keyword>
<evidence type="ECO:0000259" key="3">
    <source>
        <dbReference type="PROSITE" id="PS50110"/>
    </source>
</evidence>
<organism evidence="4">
    <name type="scientific">uncultured Desulfobacterium sp</name>
    <dbReference type="NCBI Taxonomy" id="201089"/>
    <lineage>
        <taxon>Bacteria</taxon>
        <taxon>Pseudomonadati</taxon>
        <taxon>Thermodesulfobacteriota</taxon>
        <taxon>Desulfobacteria</taxon>
        <taxon>Desulfobacterales</taxon>
        <taxon>Desulfobacteriaceae</taxon>
        <taxon>Desulfobacterium</taxon>
        <taxon>environmental samples</taxon>
    </lineage>
</organism>
<name>A0A445MXJ9_9BACT</name>
<dbReference type="PROSITE" id="PS50110">
    <property type="entry name" value="RESPONSE_REGULATORY"/>
    <property type="match status" value="1"/>
</dbReference>
<feature type="domain" description="Response regulatory" evidence="3">
    <location>
        <begin position="3"/>
        <end position="115"/>
    </location>
</feature>
<dbReference type="InterPro" id="IPR001789">
    <property type="entry name" value="Sig_transdc_resp-reg_receiver"/>
</dbReference>
<dbReference type="Gene3D" id="3.40.50.2300">
    <property type="match status" value="1"/>
</dbReference>
<dbReference type="InterPro" id="IPR050595">
    <property type="entry name" value="Bact_response_regulator"/>
</dbReference>
<dbReference type="Pfam" id="PF00072">
    <property type="entry name" value="Response_reg"/>
    <property type="match status" value="1"/>
</dbReference>
<dbReference type="PANTHER" id="PTHR44591">
    <property type="entry name" value="STRESS RESPONSE REGULATOR PROTEIN 1"/>
    <property type="match status" value="1"/>
</dbReference>
<protein>
    <submittedName>
        <fullName evidence="4">Response regulator receiver protein</fullName>
    </submittedName>
</protein>
<dbReference type="EMBL" id="OJIN01000132">
    <property type="protein sequence ID" value="SPD74220.1"/>
    <property type="molecule type" value="Genomic_DNA"/>
</dbReference>
<evidence type="ECO:0000256" key="1">
    <source>
        <dbReference type="ARBA" id="ARBA00022553"/>
    </source>
</evidence>
<dbReference type="SUPFAM" id="SSF52172">
    <property type="entry name" value="CheY-like"/>
    <property type="match status" value="1"/>
</dbReference>